<name>A0AAD4ZQH5_PRUDU</name>
<evidence type="ECO:0000313" key="1">
    <source>
        <dbReference type="EMBL" id="KAI5352302.1"/>
    </source>
</evidence>
<protein>
    <submittedName>
        <fullName evidence="1">Uncharacterized protein</fullName>
    </submittedName>
</protein>
<gene>
    <name evidence="1" type="ORF">L3X38_005193</name>
</gene>
<dbReference type="Proteomes" id="UP001054821">
    <property type="component" value="Chromosome 1"/>
</dbReference>
<reference evidence="1 2" key="1">
    <citation type="journal article" date="2022" name="G3 (Bethesda)">
        <title>Whole-genome sequence and methylome profiling of the almond [Prunus dulcis (Mill.) D.A. Webb] cultivar 'Nonpareil'.</title>
        <authorList>
            <person name="D'Amico-Willman K.M."/>
            <person name="Ouma W.Z."/>
            <person name="Meulia T."/>
            <person name="Sideli G.M."/>
            <person name="Gradziel T.M."/>
            <person name="Fresnedo-Ramirez J."/>
        </authorList>
    </citation>
    <scope>NUCLEOTIDE SEQUENCE [LARGE SCALE GENOMIC DNA]</scope>
    <source>
        <strain evidence="1">Clone GOH B32 T37-40</strain>
    </source>
</reference>
<keyword evidence="2" id="KW-1185">Reference proteome</keyword>
<evidence type="ECO:0000313" key="2">
    <source>
        <dbReference type="Proteomes" id="UP001054821"/>
    </source>
</evidence>
<dbReference type="AlphaFoldDB" id="A0AAD4ZQH5"/>
<dbReference type="EMBL" id="JAJFAZ020000001">
    <property type="protein sequence ID" value="KAI5352302.1"/>
    <property type="molecule type" value="Genomic_DNA"/>
</dbReference>
<comment type="caution">
    <text evidence="1">The sequence shown here is derived from an EMBL/GenBank/DDBJ whole genome shotgun (WGS) entry which is preliminary data.</text>
</comment>
<organism evidence="1 2">
    <name type="scientific">Prunus dulcis</name>
    <name type="common">Almond</name>
    <name type="synonym">Amygdalus dulcis</name>
    <dbReference type="NCBI Taxonomy" id="3755"/>
    <lineage>
        <taxon>Eukaryota</taxon>
        <taxon>Viridiplantae</taxon>
        <taxon>Streptophyta</taxon>
        <taxon>Embryophyta</taxon>
        <taxon>Tracheophyta</taxon>
        <taxon>Spermatophyta</taxon>
        <taxon>Magnoliopsida</taxon>
        <taxon>eudicotyledons</taxon>
        <taxon>Gunneridae</taxon>
        <taxon>Pentapetalae</taxon>
        <taxon>rosids</taxon>
        <taxon>fabids</taxon>
        <taxon>Rosales</taxon>
        <taxon>Rosaceae</taxon>
        <taxon>Amygdaloideae</taxon>
        <taxon>Amygdaleae</taxon>
        <taxon>Prunus</taxon>
    </lineage>
</organism>
<accession>A0AAD4ZQH5</accession>
<sequence length="66" mass="8106">MYWRLKIISQKILNDRCPSLFQKAGAFPEEDLGQHWFFFLTESKRFWIFRWILAVYFTSVCPRKTI</sequence>
<proteinExistence type="predicted"/>